<name>A0AAD6Y647_9AGAR</name>
<keyword evidence="6" id="KW-1185">Reference proteome</keyword>
<feature type="compositionally biased region" description="Pro residues" evidence="4">
    <location>
        <begin position="1059"/>
        <end position="1073"/>
    </location>
</feature>
<dbReference type="SMART" id="SM00368">
    <property type="entry name" value="LRR_RI"/>
    <property type="match status" value="7"/>
</dbReference>
<keyword evidence="3" id="KW-0677">Repeat</keyword>
<dbReference type="InterPro" id="IPR032675">
    <property type="entry name" value="LRR_dom_sf"/>
</dbReference>
<feature type="compositionally biased region" description="Low complexity" evidence="4">
    <location>
        <begin position="1"/>
        <end position="18"/>
    </location>
</feature>
<feature type="compositionally biased region" description="Basic and acidic residues" evidence="4">
    <location>
        <begin position="934"/>
        <end position="952"/>
    </location>
</feature>
<feature type="region of interest" description="Disordered" evidence="4">
    <location>
        <begin position="497"/>
        <end position="550"/>
    </location>
</feature>
<feature type="region of interest" description="Disordered" evidence="4">
    <location>
        <begin position="931"/>
        <end position="959"/>
    </location>
</feature>
<proteinExistence type="predicted"/>
<gene>
    <name evidence="5" type="ORF">GGX14DRAFT_593226</name>
</gene>
<dbReference type="GO" id="GO:0006913">
    <property type="term" value="P:nucleocytoplasmic transport"/>
    <property type="evidence" value="ECO:0007669"/>
    <property type="project" value="TreeGrafter"/>
</dbReference>
<evidence type="ECO:0008006" key="7">
    <source>
        <dbReference type="Google" id="ProtNLM"/>
    </source>
</evidence>
<feature type="region of interest" description="Disordered" evidence="4">
    <location>
        <begin position="747"/>
        <end position="776"/>
    </location>
</feature>
<feature type="compositionally biased region" description="Low complexity" evidence="4">
    <location>
        <begin position="429"/>
        <end position="439"/>
    </location>
</feature>
<dbReference type="GO" id="GO:0005829">
    <property type="term" value="C:cytosol"/>
    <property type="evidence" value="ECO:0007669"/>
    <property type="project" value="TreeGrafter"/>
</dbReference>
<protein>
    <recommendedName>
        <fullName evidence="7">RNI-like protein</fullName>
    </recommendedName>
</protein>
<dbReference type="SUPFAM" id="SSF52047">
    <property type="entry name" value="RNI-like"/>
    <property type="match status" value="1"/>
</dbReference>
<evidence type="ECO:0000256" key="4">
    <source>
        <dbReference type="SAM" id="MobiDB-lite"/>
    </source>
</evidence>
<feature type="compositionally biased region" description="Gly residues" evidence="4">
    <location>
        <begin position="62"/>
        <end position="76"/>
    </location>
</feature>
<comment type="caution">
    <text evidence="5">The sequence shown here is derived from an EMBL/GenBank/DDBJ whole genome shotgun (WGS) entry which is preliminary data.</text>
</comment>
<keyword evidence="1" id="KW-0343">GTPase activation</keyword>
<dbReference type="GO" id="GO:0005634">
    <property type="term" value="C:nucleus"/>
    <property type="evidence" value="ECO:0007669"/>
    <property type="project" value="TreeGrafter"/>
</dbReference>
<evidence type="ECO:0000313" key="6">
    <source>
        <dbReference type="Proteomes" id="UP001219525"/>
    </source>
</evidence>
<dbReference type="PANTHER" id="PTHR24113:SF12">
    <property type="entry name" value="RAN GTPASE-ACTIVATING PROTEIN 1"/>
    <property type="match status" value="1"/>
</dbReference>
<dbReference type="GO" id="GO:0048471">
    <property type="term" value="C:perinuclear region of cytoplasm"/>
    <property type="evidence" value="ECO:0007669"/>
    <property type="project" value="TreeGrafter"/>
</dbReference>
<accession>A0AAD6Y647</accession>
<dbReference type="GO" id="GO:0005096">
    <property type="term" value="F:GTPase activator activity"/>
    <property type="evidence" value="ECO:0007669"/>
    <property type="project" value="UniProtKB-KW"/>
</dbReference>
<feature type="region of interest" description="Disordered" evidence="4">
    <location>
        <begin position="51"/>
        <end position="82"/>
    </location>
</feature>
<feature type="region of interest" description="Disordered" evidence="4">
    <location>
        <begin position="1040"/>
        <end position="1152"/>
    </location>
</feature>
<evidence type="ECO:0000256" key="1">
    <source>
        <dbReference type="ARBA" id="ARBA00022468"/>
    </source>
</evidence>
<feature type="compositionally biased region" description="Basic and acidic residues" evidence="4">
    <location>
        <begin position="525"/>
        <end position="548"/>
    </location>
</feature>
<feature type="region of interest" description="Disordered" evidence="4">
    <location>
        <begin position="422"/>
        <end position="453"/>
    </location>
</feature>
<evidence type="ECO:0000313" key="5">
    <source>
        <dbReference type="EMBL" id="KAJ7193135.1"/>
    </source>
</evidence>
<dbReference type="InterPro" id="IPR001611">
    <property type="entry name" value="Leu-rich_rpt"/>
</dbReference>
<dbReference type="GO" id="GO:0031267">
    <property type="term" value="F:small GTPase binding"/>
    <property type="evidence" value="ECO:0007669"/>
    <property type="project" value="TreeGrafter"/>
</dbReference>
<dbReference type="Proteomes" id="UP001219525">
    <property type="component" value="Unassembled WGS sequence"/>
</dbReference>
<evidence type="ECO:0000256" key="2">
    <source>
        <dbReference type="ARBA" id="ARBA00022614"/>
    </source>
</evidence>
<dbReference type="Gene3D" id="3.80.10.10">
    <property type="entry name" value="Ribonuclease Inhibitor"/>
    <property type="match status" value="4"/>
</dbReference>
<sequence>MSLHSPSLGPSSPSPSSSAVTILIPGKSILKRPPPAQASLFSRLSLSRFLPAGDKGQQDSGASGGSGIGAGNPGGKDGGKDESARVLRRAHFILPELAVVYPISSVAPPSTPGLRDEKRAIEVRERERRRRVVRANSVGNGSTDSASVLTVGSGEEAEWWAMDKVESFYRECCEGCQEPPDKGITAAFKNTPPTDPRTVDFSGVQLTFTSASILADVLSIEWGLRKAVFRECDLDELTLKPILHALLIPRSLSYLSVASNRRLKGNAWKLVGAYLSKAHTLQFLDLSQNPLDKKAIEWIIASLGEYTPNTTTSSTASILSSDSISIDSRERDEPNGHRSEVRYGLGYGLYESRDKEASAGKRGLVSLKLDDCSLRAGALETLSRAVRTSSLRNISLRHNRISPTGAVALALMIRDYPDVLGGPSPAPSSPTTAAHPAISFGASGPWNRSNSPLPSPVLAHAPVPFAAGGKVPPPPRHPAQTITAAQTTYTPYVPRRRQQGAQAGVSAVPPGRPVVASSMQGGVTARHDPSKDREAREREVPKEREKDGPSAALLDKVRALDALPRVGALRTLDLRGNDLRTGITYIAQVLKRNRTLKVLNLAENKLDVACLVSLAEALKYNSSLEMLDLSRNPCSGPGLEGIQSLRTAFTLNTALKRLFLSSTGMGSPGAIALAEFLPESASLLHLDLTENALGLAGVLALSKGLEANFVMRCLDLNIPPGDEECARLCRDILNACVRNTEEADAQRAGGSGILTPVEPGPGVNDRTDGRLPPSVSRRGNGRGVWGLIEESELAKSIRLDEEKKLEGDVAVRARACIAQLETMLASPPPLTSSPVPAPMVPPADVLRQARALTQELGEVVQATEDPTRMEELLDVNDALTTLIARMPPPGRPTLTLQGLGLKWPAGASLTSESAAMGNGDVTALHANGYAGEGPEDHMTTPRTDKGKARAIPEPEEPEKVLSPTLILGDDDDDDDSERLHISPVEEGEDVEIESPTNRSRSWVEEEGEVFRKGTVLLGPEEMDGEYAGEELRKELLEAMVERPPPRPLTDPFGIEISEAPPPPPLPQDPPVSPTSPVTDKAPPRPYIARSRSSSSSIMSVLSPTISSFTPGGGQIPEGQASPRTPSAPSPLGNGVRPYLPRSPSSSTILDDR</sequence>
<dbReference type="PANTHER" id="PTHR24113">
    <property type="entry name" value="RAN GTPASE-ACTIVATING PROTEIN 1"/>
    <property type="match status" value="1"/>
</dbReference>
<dbReference type="EMBL" id="JARJCW010000111">
    <property type="protein sequence ID" value="KAJ7193135.1"/>
    <property type="molecule type" value="Genomic_DNA"/>
</dbReference>
<dbReference type="InterPro" id="IPR027038">
    <property type="entry name" value="RanGap"/>
</dbReference>
<dbReference type="Pfam" id="PF13516">
    <property type="entry name" value="LRR_6"/>
    <property type="match status" value="2"/>
</dbReference>
<dbReference type="AlphaFoldDB" id="A0AAD6Y647"/>
<reference evidence="5" key="1">
    <citation type="submission" date="2023-03" db="EMBL/GenBank/DDBJ databases">
        <title>Massive genome expansion in bonnet fungi (Mycena s.s.) driven by repeated elements and novel gene families across ecological guilds.</title>
        <authorList>
            <consortium name="Lawrence Berkeley National Laboratory"/>
            <person name="Harder C.B."/>
            <person name="Miyauchi S."/>
            <person name="Viragh M."/>
            <person name="Kuo A."/>
            <person name="Thoen E."/>
            <person name="Andreopoulos B."/>
            <person name="Lu D."/>
            <person name="Skrede I."/>
            <person name="Drula E."/>
            <person name="Henrissat B."/>
            <person name="Morin E."/>
            <person name="Kohler A."/>
            <person name="Barry K."/>
            <person name="LaButti K."/>
            <person name="Morin E."/>
            <person name="Salamov A."/>
            <person name="Lipzen A."/>
            <person name="Mereny Z."/>
            <person name="Hegedus B."/>
            <person name="Baldrian P."/>
            <person name="Stursova M."/>
            <person name="Weitz H."/>
            <person name="Taylor A."/>
            <person name="Grigoriev I.V."/>
            <person name="Nagy L.G."/>
            <person name="Martin F."/>
            <person name="Kauserud H."/>
        </authorList>
    </citation>
    <scope>NUCLEOTIDE SEQUENCE</scope>
    <source>
        <strain evidence="5">9144</strain>
    </source>
</reference>
<keyword evidence="2" id="KW-0433">Leucine-rich repeat</keyword>
<organism evidence="5 6">
    <name type="scientific">Mycena pura</name>
    <dbReference type="NCBI Taxonomy" id="153505"/>
    <lineage>
        <taxon>Eukaryota</taxon>
        <taxon>Fungi</taxon>
        <taxon>Dikarya</taxon>
        <taxon>Basidiomycota</taxon>
        <taxon>Agaricomycotina</taxon>
        <taxon>Agaricomycetes</taxon>
        <taxon>Agaricomycetidae</taxon>
        <taxon>Agaricales</taxon>
        <taxon>Marasmiineae</taxon>
        <taxon>Mycenaceae</taxon>
        <taxon>Mycena</taxon>
    </lineage>
</organism>
<feature type="region of interest" description="Disordered" evidence="4">
    <location>
        <begin position="1"/>
        <end position="20"/>
    </location>
</feature>
<evidence type="ECO:0000256" key="3">
    <source>
        <dbReference type="ARBA" id="ARBA00022737"/>
    </source>
</evidence>
<feature type="compositionally biased region" description="Low complexity" evidence="4">
    <location>
        <begin position="51"/>
        <end position="61"/>
    </location>
</feature>
<feature type="compositionally biased region" description="Low complexity" evidence="4">
    <location>
        <begin position="1086"/>
        <end position="1107"/>
    </location>
</feature>
<feature type="compositionally biased region" description="Polar residues" evidence="4">
    <location>
        <begin position="1142"/>
        <end position="1152"/>
    </location>
</feature>